<dbReference type="HAMAP" id="MF_03043">
    <property type="entry name" value="QTRT2"/>
    <property type="match status" value="1"/>
</dbReference>
<gene>
    <name evidence="5" type="primary">QTRT2</name>
    <name evidence="7" type="ORF">PAL_GLEAN10013394</name>
</gene>
<comment type="cofactor">
    <cofactor evidence="5">
        <name>Zn(2+)</name>
        <dbReference type="ChEBI" id="CHEBI:29105"/>
    </cofactor>
    <text evidence="5">Binds 1 zinc ion per subunit.</text>
</comment>
<evidence type="ECO:0000256" key="1">
    <source>
        <dbReference type="ARBA" id="ARBA00022490"/>
    </source>
</evidence>
<dbReference type="PANTHER" id="PTHR46064:SF1">
    <property type="entry name" value="QUEUINE TRNA-RIBOSYLTRANSFERASE ACCESSORY SUBUNIT 2"/>
    <property type="match status" value="1"/>
</dbReference>
<comment type="subunit">
    <text evidence="5">Heterodimer of a catalytic subunit QTRT1 and an accessory subunit QTRT2.</text>
</comment>
<keyword evidence="3 5" id="KW-0479">Metal-binding</keyword>
<evidence type="ECO:0000256" key="5">
    <source>
        <dbReference type="HAMAP-Rule" id="MF_03043"/>
    </source>
</evidence>
<keyword evidence="5" id="KW-0496">Mitochondrion</keyword>
<keyword evidence="7" id="KW-0808">Transferase</keyword>
<comment type="similarity">
    <text evidence="5">Belongs to the queuine tRNA-ribosyltransferase family. QTRT2 subfamily.</text>
</comment>
<dbReference type="STRING" id="9402.L5L558"/>
<dbReference type="GO" id="GO:0006400">
    <property type="term" value="P:tRNA modification"/>
    <property type="evidence" value="ECO:0007669"/>
    <property type="project" value="InterPro"/>
</dbReference>
<dbReference type="EMBL" id="KB030337">
    <property type="protein sequence ID" value="ELK18183.1"/>
    <property type="molecule type" value="Genomic_DNA"/>
</dbReference>
<dbReference type="GO" id="GO:0046872">
    <property type="term" value="F:metal ion binding"/>
    <property type="evidence" value="ECO:0007669"/>
    <property type="project" value="UniProtKB-KW"/>
</dbReference>
<organism evidence="7 8">
    <name type="scientific">Pteropus alecto</name>
    <name type="common">Black flying fox</name>
    <dbReference type="NCBI Taxonomy" id="9402"/>
    <lineage>
        <taxon>Eukaryota</taxon>
        <taxon>Metazoa</taxon>
        <taxon>Chordata</taxon>
        <taxon>Craniata</taxon>
        <taxon>Vertebrata</taxon>
        <taxon>Euteleostomi</taxon>
        <taxon>Mammalia</taxon>
        <taxon>Eutheria</taxon>
        <taxon>Laurasiatheria</taxon>
        <taxon>Chiroptera</taxon>
        <taxon>Yinpterochiroptera</taxon>
        <taxon>Pteropodoidea</taxon>
        <taxon>Pteropodidae</taxon>
        <taxon>Pteropodinae</taxon>
        <taxon>Pteropus</taxon>
    </lineage>
</organism>
<proteinExistence type="inferred from homology"/>
<dbReference type="AlphaFoldDB" id="L5L558"/>
<dbReference type="SUPFAM" id="SSF51713">
    <property type="entry name" value="tRNA-guanine transglycosylase"/>
    <property type="match status" value="1"/>
</dbReference>
<dbReference type="GO" id="GO:0008479">
    <property type="term" value="F:tRNA-guanosine(34) queuine transglycosylase activity"/>
    <property type="evidence" value="ECO:0007669"/>
    <property type="project" value="UniProtKB-UniRule"/>
</dbReference>
<evidence type="ECO:0000256" key="2">
    <source>
        <dbReference type="ARBA" id="ARBA00022694"/>
    </source>
</evidence>
<feature type="binding site" evidence="5">
    <location>
        <position position="440"/>
    </location>
    <ligand>
        <name>Zn(2+)</name>
        <dbReference type="ChEBI" id="CHEBI:29105"/>
    </ligand>
</feature>
<sequence length="499" mass="56021">MLPDWLCTGGGDSGDLEFCKPHTWRKTVKSLRNLKGKKVGRFADVMELLLTLMFFSHQDLEESFRMKLSLTKVVNGCRLGKIKNLSKTGDHTMDIPGCLLYTKTGSAPHLTHHTLHCIHGVPAMAQLTLSSLAEHYEVLAEYKEGVGKFIGMPESLLYCSLHDPVSPCPAGYVTNKVCSQKDLHGCNFVPGSQPTSVSVWGVGGRVEMTVSKFMAIQQALQPDWFQCLSDGEASCAETNSLKRARKSVDRSLLFLDNCLRLQEESEVLKKSVIIGVIEGGDVMEERLRSARETAKRPVGGFLLDGFHGNPTTLETRLHLLSSVTAELPEDKPRLICGVSRPDEVLECIERGVDLFESFFPYQVTERGCALTFSFDYQPNPEETLLQQNGTQEEIKYADQAKKIKTTGCNQEKTSFEINLKEKKYQEDFDPLVRGCSCYCCKNHTRAYIHHLLVTNELLAGVLLMIHNFEHYFGFFHSIREALKSDRLAKLKELICRQAS</sequence>
<feature type="binding site" evidence="5">
    <location>
        <position position="435"/>
    </location>
    <ligand>
        <name>Zn(2+)</name>
        <dbReference type="ChEBI" id="CHEBI:29105"/>
    </ligand>
</feature>
<dbReference type="Proteomes" id="UP000010552">
    <property type="component" value="Unassembled WGS sequence"/>
</dbReference>
<protein>
    <recommendedName>
        <fullName evidence="5">Queuine tRNA-ribosyltransferase accessory subunit 2</fullName>
    </recommendedName>
    <alternativeName>
        <fullName evidence="5">Queuine tRNA-ribosyltransferase domain-containing protein 1</fullName>
    </alternativeName>
</protein>
<dbReference type="GO" id="GO:0005741">
    <property type="term" value="C:mitochondrial outer membrane"/>
    <property type="evidence" value="ECO:0007669"/>
    <property type="project" value="UniProtKB-SubCell"/>
</dbReference>
<accession>L5L558</accession>
<evidence type="ECO:0000256" key="3">
    <source>
        <dbReference type="ARBA" id="ARBA00022723"/>
    </source>
</evidence>
<dbReference type="InParanoid" id="L5L558"/>
<keyword evidence="5" id="KW-0472">Membrane</keyword>
<comment type="subcellular location">
    <subcellularLocation>
        <location evidence="5">Cytoplasm</location>
    </subcellularLocation>
    <subcellularLocation>
        <location evidence="5">Mitochondrion outer membrane</location>
        <topology evidence="5">Peripheral membrane protein</topology>
        <orientation evidence="5">Cytoplasmic side</orientation>
    </subcellularLocation>
    <text evidence="5">May associate with the mitochondrion outer membrane.</text>
</comment>
<feature type="binding site" evidence="5">
    <location>
        <position position="466"/>
    </location>
    <ligand>
        <name>Zn(2+)</name>
        <dbReference type="ChEBI" id="CHEBI:29105"/>
    </ligand>
</feature>
<dbReference type="NCBIfam" id="TIGR00449">
    <property type="entry name" value="tgt_general"/>
    <property type="match status" value="1"/>
</dbReference>
<keyword evidence="1 5" id="KW-0963">Cytoplasm</keyword>
<feature type="binding site" evidence="5">
    <location>
        <position position="437"/>
    </location>
    <ligand>
        <name>Zn(2+)</name>
        <dbReference type="ChEBI" id="CHEBI:29105"/>
    </ligand>
</feature>
<dbReference type="Gene3D" id="3.20.20.105">
    <property type="entry name" value="Queuine tRNA-ribosyltransferase-like"/>
    <property type="match status" value="1"/>
</dbReference>
<dbReference type="eggNOG" id="KOG3909">
    <property type="taxonomic scope" value="Eukaryota"/>
</dbReference>
<evidence type="ECO:0000259" key="6">
    <source>
        <dbReference type="Pfam" id="PF01702"/>
    </source>
</evidence>
<dbReference type="Pfam" id="PF01702">
    <property type="entry name" value="TGT"/>
    <property type="match status" value="1"/>
</dbReference>
<dbReference type="InterPro" id="IPR036511">
    <property type="entry name" value="TGT-like_sf"/>
</dbReference>
<evidence type="ECO:0000256" key="4">
    <source>
        <dbReference type="ARBA" id="ARBA00022833"/>
    </source>
</evidence>
<keyword evidence="2 5" id="KW-0819">tRNA processing</keyword>
<dbReference type="InterPro" id="IPR002616">
    <property type="entry name" value="tRNA_ribo_trans-like"/>
</dbReference>
<feature type="domain" description="tRNA-guanine(15) transglycosylase-like" evidence="6">
    <location>
        <begin position="78"/>
        <end position="497"/>
    </location>
</feature>
<evidence type="ECO:0000313" key="8">
    <source>
        <dbReference type="Proteomes" id="UP000010552"/>
    </source>
</evidence>
<keyword evidence="8" id="KW-1185">Reference proteome</keyword>
<dbReference type="InterPro" id="IPR028592">
    <property type="entry name" value="QTRTD1"/>
</dbReference>
<reference evidence="8" key="1">
    <citation type="journal article" date="2013" name="Science">
        <title>Comparative analysis of bat genomes provides insight into the evolution of flight and immunity.</title>
        <authorList>
            <person name="Zhang G."/>
            <person name="Cowled C."/>
            <person name="Shi Z."/>
            <person name="Huang Z."/>
            <person name="Bishop-Lilly K.A."/>
            <person name="Fang X."/>
            <person name="Wynne J.W."/>
            <person name="Xiong Z."/>
            <person name="Baker M.L."/>
            <person name="Zhao W."/>
            <person name="Tachedjian M."/>
            <person name="Zhu Y."/>
            <person name="Zhou P."/>
            <person name="Jiang X."/>
            <person name="Ng J."/>
            <person name="Yang L."/>
            <person name="Wu L."/>
            <person name="Xiao J."/>
            <person name="Feng Y."/>
            <person name="Chen Y."/>
            <person name="Sun X."/>
            <person name="Zhang Y."/>
            <person name="Marsh G.A."/>
            <person name="Crameri G."/>
            <person name="Broder C.C."/>
            <person name="Frey K.G."/>
            <person name="Wang L.F."/>
            <person name="Wang J."/>
        </authorList>
    </citation>
    <scope>NUCLEOTIDE SEQUENCE [LARGE SCALE GENOMIC DNA]</scope>
</reference>
<dbReference type="InterPro" id="IPR050852">
    <property type="entry name" value="Queuine_tRNA-ribosyltrfase"/>
</dbReference>
<name>L5L558_PTEAL</name>
<keyword evidence="4 5" id="KW-0862">Zinc</keyword>
<evidence type="ECO:0000313" key="7">
    <source>
        <dbReference type="EMBL" id="ELK18183.1"/>
    </source>
</evidence>
<keyword evidence="5" id="KW-1000">Mitochondrion outer membrane</keyword>
<comment type="function">
    <text evidence="5">Non-catalytic subunit of the queuine tRNA-ribosyltransferase (TGT) that catalyzes the base-exchange of a guanine (G) residue with queuine (Q) at position 34 (anticodon wobble position) in tRNAs with GU(N) anticodons (tRNA-Asp, -Asn, -His and -Tyr), resulting in the hypermodified nucleoside queuosine (7-(((4,5-cis-dihydroxy-2-cyclopenten-1-yl)amino)methyl)-7-deazaguanosine).</text>
</comment>
<dbReference type="PANTHER" id="PTHR46064">
    <property type="entry name" value="QUEUINE TRNA-RIBOSYLTRANSFERASE ACCESSORY SUBUNIT 2"/>
    <property type="match status" value="1"/>
</dbReference>
<dbReference type="FunCoup" id="L5L558">
    <property type="interactions" value="2895"/>
</dbReference>